<feature type="coiled-coil region" evidence="1">
    <location>
        <begin position="387"/>
        <end position="447"/>
    </location>
</feature>
<protein>
    <submittedName>
        <fullName evidence="2">Uncharacterized protein</fullName>
    </submittedName>
</protein>
<evidence type="ECO:0000313" key="3">
    <source>
        <dbReference type="Proteomes" id="UP001150217"/>
    </source>
</evidence>
<comment type="caution">
    <text evidence="2">The sequence shown here is derived from an EMBL/GenBank/DDBJ whole genome shotgun (WGS) entry which is preliminary data.</text>
</comment>
<evidence type="ECO:0000313" key="2">
    <source>
        <dbReference type="EMBL" id="KAJ4500392.1"/>
    </source>
</evidence>
<accession>A0ABQ8VVH3</accession>
<dbReference type="EMBL" id="JANVFT010000006">
    <property type="protein sequence ID" value="KAJ4500392.1"/>
    <property type="molecule type" value="Genomic_DNA"/>
</dbReference>
<reference evidence="2" key="1">
    <citation type="submission" date="2022-08" db="EMBL/GenBank/DDBJ databases">
        <title>A Global Phylogenomic Analysis of the Shiitake Genus Lentinula.</title>
        <authorList>
            <consortium name="DOE Joint Genome Institute"/>
            <person name="Sierra-Patev S."/>
            <person name="Min B."/>
            <person name="Naranjo-Ortiz M."/>
            <person name="Looney B."/>
            <person name="Konkel Z."/>
            <person name="Slot J.C."/>
            <person name="Sakamoto Y."/>
            <person name="Steenwyk J.L."/>
            <person name="Rokas A."/>
            <person name="Carro J."/>
            <person name="Camarero S."/>
            <person name="Ferreira P."/>
            <person name="Molpeceres G."/>
            <person name="Ruiz-Duenas F.J."/>
            <person name="Serrano A."/>
            <person name="Henrissat B."/>
            <person name="Drula E."/>
            <person name="Hughes K.W."/>
            <person name="Mata J.L."/>
            <person name="Ishikawa N.K."/>
            <person name="Vargas-Isla R."/>
            <person name="Ushijima S."/>
            <person name="Smith C.A."/>
            <person name="Ahrendt S."/>
            <person name="Andreopoulos W."/>
            <person name="He G."/>
            <person name="Labutti K."/>
            <person name="Lipzen A."/>
            <person name="Ng V."/>
            <person name="Riley R."/>
            <person name="Sandor L."/>
            <person name="Barry K."/>
            <person name="Martinez A.T."/>
            <person name="Xiao Y."/>
            <person name="Gibbons J.G."/>
            <person name="Terashima K."/>
            <person name="Grigoriev I.V."/>
            <person name="Hibbett D.S."/>
        </authorList>
    </citation>
    <scope>NUCLEOTIDE SEQUENCE</scope>
    <source>
        <strain evidence="2">RHP3577 ss4</strain>
    </source>
</reference>
<gene>
    <name evidence="2" type="ORF">C8R41DRAFT_811256</name>
</gene>
<sequence>MTLSDVQKLCTIVSCLGGPAYTPNELEWVTQVPSGKALIGWIAAQLHSEDDENLGQAALSRIALEAEEVKLLQDSKPRANSDVEIDFSNYIPPSRQSSRTALIDNNAYTFEQEVLLLQHRLRQTKAISQQLRKTAQSITTGIDRVEGSISKKQEELEQLSLEVDTLISGTCSKSFDLLQCLQESLLPDATSDTLTRCLKARKQIMQNVFEQLGAIDTWMDQLPSAAHLKFEASRLQHVIGLDTTGSSSLLLLAEESAYFQQLKSLMGTLEKADADDGEIYDILQRVTTVNNEAYSGSPKIVKELELAWNMDQLAILEARASVLDKASSQVHRSILPPLQRLHTLLVEQQSVIDDTLAAIRSFRQEMDEVVRHVDAARIKACDPSRDLSSNLKNLSSLENEMKTLLKDLQAVRPSDMPPLVLLNQNDILAELKALKEKEKLLDDQEERFGSTIPIMLNSLLAYLCALGHVALTVLISYRRMVPRGPALDAMYAHSAANSSAPFQLSPLVATLQHDAKVNGDALAAQIQRLQKDLTILDDNGTQRKLESFVERWSSLFI</sequence>
<keyword evidence="3" id="KW-1185">Reference proteome</keyword>
<proteinExistence type="predicted"/>
<name>A0ABQ8VVH3_9AGAR</name>
<dbReference type="Proteomes" id="UP001150217">
    <property type="component" value="Unassembled WGS sequence"/>
</dbReference>
<evidence type="ECO:0000256" key="1">
    <source>
        <dbReference type="SAM" id="Coils"/>
    </source>
</evidence>
<organism evidence="2 3">
    <name type="scientific">Lentinula lateritia</name>
    <dbReference type="NCBI Taxonomy" id="40482"/>
    <lineage>
        <taxon>Eukaryota</taxon>
        <taxon>Fungi</taxon>
        <taxon>Dikarya</taxon>
        <taxon>Basidiomycota</taxon>
        <taxon>Agaricomycotina</taxon>
        <taxon>Agaricomycetes</taxon>
        <taxon>Agaricomycetidae</taxon>
        <taxon>Agaricales</taxon>
        <taxon>Marasmiineae</taxon>
        <taxon>Omphalotaceae</taxon>
        <taxon>Lentinula</taxon>
    </lineage>
</organism>
<keyword evidence="1" id="KW-0175">Coiled coil</keyword>